<evidence type="ECO:0000313" key="3">
    <source>
        <dbReference type="Proteomes" id="UP000249341"/>
    </source>
</evidence>
<dbReference type="RefSeq" id="WP_111650436.1">
    <property type="nucleotide sequence ID" value="NZ_JACHWI010000007.1"/>
</dbReference>
<gene>
    <name evidence="2" type="ORF">B0I29_108215</name>
</gene>
<organism evidence="2 3">
    <name type="scientific">Actinoplanes lutulentus</name>
    <dbReference type="NCBI Taxonomy" id="1287878"/>
    <lineage>
        <taxon>Bacteria</taxon>
        <taxon>Bacillati</taxon>
        <taxon>Actinomycetota</taxon>
        <taxon>Actinomycetes</taxon>
        <taxon>Micromonosporales</taxon>
        <taxon>Micromonosporaceae</taxon>
        <taxon>Actinoplanes</taxon>
    </lineage>
</organism>
<protein>
    <submittedName>
        <fullName evidence="2">Uncharacterized protein</fullName>
    </submittedName>
</protein>
<evidence type="ECO:0000256" key="1">
    <source>
        <dbReference type="SAM" id="MobiDB-lite"/>
    </source>
</evidence>
<accession>A0A327ZCE5</accession>
<dbReference type="OrthoDB" id="5149358at2"/>
<feature type="region of interest" description="Disordered" evidence="1">
    <location>
        <begin position="65"/>
        <end position="85"/>
    </location>
</feature>
<name>A0A327ZCE5_9ACTN</name>
<dbReference type="EMBL" id="QLMJ01000008">
    <property type="protein sequence ID" value="RAK36625.1"/>
    <property type="molecule type" value="Genomic_DNA"/>
</dbReference>
<dbReference type="AlphaFoldDB" id="A0A327ZCE5"/>
<sequence>MADLDRGDEVPIVVEVADWLRIDGVMDNELQGLRDKCWESEIPDQLNPFWVELTTLAESVRQAGRAQLPDWPKTSKGFRSWPPPGQTQEMRLGARQWGLVVSALERWATLDDEDADQKSAELLRRIAATVRAGFDKPIARPFPTIRPEW</sequence>
<proteinExistence type="predicted"/>
<dbReference type="Proteomes" id="UP000249341">
    <property type="component" value="Unassembled WGS sequence"/>
</dbReference>
<comment type="caution">
    <text evidence="2">The sequence shown here is derived from an EMBL/GenBank/DDBJ whole genome shotgun (WGS) entry which is preliminary data.</text>
</comment>
<keyword evidence="3" id="KW-1185">Reference proteome</keyword>
<evidence type="ECO:0000313" key="2">
    <source>
        <dbReference type="EMBL" id="RAK36625.1"/>
    </source>
</evidence>
<reference evidence="2 3" key="1">
    <citation type="submission" date="2018-06" db="EMBL/GenBank/DDBJ databases">
        <title>Genomic Encyclopedia of Type Strains, Phase III (KMG-III): the genomes of soil and plant-associated and newly described type strains.</title>
        <authorList>
            <person name="Whitman W."/>
        </authorList>
    </citation>
    <scope>NUCLEOTIDE SEQUENCE [LARGE SCALE GENOMIC DNA]</scope>
    <source>
        <strain evidence="2 3">CGMCC 4.7090</strain>
    </source>
</reference>